<dbReference type="AlphaFoldDB" id="A0AAN8EG38"/>
<dbReference type="PROSITE" id="PS50048">
    <property type="entry name" value="ZN2_CY6_FUNGAL_2"/>
    <property type="match status" value="1"/>
</dbReference>
<name>A0AAN8EG38_9EURO</name>
<evidence type="ECO:0000256" key="2">
    <source>
        <dbReference type="ARBA" id="ARBA00023015"/>
    </source>
</evidence>
<organism evidence="7 8">
    <name type="scientific">Knufia fluminis</name>
    <dbReference type="NCBI Taxonomy" id="191047"/>
    <lineage>
        <taxon>Eukaryota</taxon>
        <taxon>Fungi</taxon>
        <taxon>Dikarya</taxon>
        <taxon>Ascomycota</taxon>
        <taxon>Pezizomycotina</taxon>
        <taxon>Eurotiomycetes</taxon>
        <taxon>Chaetothyriomycetidae</taxon>
        <taxon>Chaetothyriales</taxon>
        <taxon>Trichomeriaceae</taxon>
        <taxon>Knufia</taxon>
    </lineage>
</organism>
<gene>
    <name evidence="7" type="ORF">OHC33_008908</name>
</gene>
<protein>
    <recommendedName>
        <fullName evidence="6">Zn(2)-C6 fungal-type domain-containing protein</fullName>
    </recommendedName>
</protein>
<dbReference type="GO" id="GO:0005634">
    <property type="term" value="C:nucleus"/>
    <property type="evidence" value="ECO:0007669"/>
    <property type="project" value="UniProtKB-SubCell"/>
</dbReference>
<dbReference type="SUPFAM" id="SSF57701">
    <property type="entry name" value="Zn2/Cys6 DNA-binding domain"/>
    <property type="match status" value="1"/>
</dbReference>
<dbReference type="InterPro" id="IPR001138">
    <property type="entry name" value="Zn2Cys6_DnaBD"/>
</dbReference>
<feature type="domain" description="Zn(2)-C6 fungal-type" evidence="6">
    <location>
        <begin position="18"/>
        <end position="46"/>
    </location>
</feature>
<dbReference type="PROSITE" id="PS00463">
    <property type="entry name" value="ZN2_CY6_FUNGAL_1"/>
    <property type="match status" value="1"/>
</dbReference>
<dbReference type="InterPro" id="IPR021858">
    <property type="entry name" value="Fun_TF"/>
</dbReference>
<comment type="caution">
    <text evidence="7">The sequence shown here is derived from an EMBL/GenBank/DDBJ whole genome shotgun (WGS) entry which is preliminary data.</text>
</comment>
<dbReference type="GO" id="GO:0000981">
    <property type="term" value="F:DNA-binding transcription factor activity, RNA polymerase II-specific"/>
    <property type="evidence" value="ECO:0007669"/>
    <property type="project" value="InterPro"/>
</dbReference>
<dbReference type="GO" id="GO:0008270">
    <property type="term" value="F:zinc ion binding"/>
    <property type="evidence" value="ECO:0007669"/>
    <property type="project" value="InterPro"/>
</dbReference>
<evidence type="ECO:0000313" key="8">
    <source>
        <dbReference type="Proteomes" id="UP001316803"/>
    </source>
</evidence>
<evidence type="ECO:0000313" key="7">
    <source>
        <dbReference type="EMBL" id="KAK5949947.1"/>
    </source>
</evidence>
<keyword evidence="5" id="KW-0539">Nucleus</keyword>
<dbReference type="Proteomes" id="UP001316803">
    <property type="component" value="Unassembled WGS sequence"/>
</dbReference>
<evidence type="ECO:0000259" key="6">
    <source>
        <dbReference type="PROSITE" id="PS50048"/>
    </source>
</evidence>
<keyword evidence="2" id="KW-0805">Transcription regulation</keyword>
<dbReference type="Gene3D" id="4.10.240.10">
    <property type="entry name" value="Zn(2)-C6 fungal-type DNA-binding domain"/>
    <property type="match status" value="1"/>
</dbReference>
<dbReference type="PANTHER" id="PTHR37534">
    <property type="entry name" value="TRANSCRIPTIONAL ACTIVATOR PROTEIN UGA3"/>
    <property type="match status" value="1"/>
</dbReference>
<evidence type="ECO:0000256" key="5">
    <source>
        <dbReference type="ARBA" id="ARBA00023242"/>
    </source>
</evidence>
<sequence length="717" mass="80015">MGPKSANQRLRRTHVLGGCENCRRRHTKCDQVQPKCLTCQAVGLECQGYSSSVQFVSEDGKATLSDPKVGTRRHLYTEQARLSMSAQLTEQVEPRSVDNSLAEIDSWSQDTKKAGTDGLAVGPFGVIEFNNAAPAVAANLASAPTLAPAALVMPEMHNDPSSRLVDTPSTLDALTSLPDYLQWSDLFDLDFENWLSQQPDNFAVDATIADHDFGLQSTSTPYPAQPPVPIPQSIPAPSNIDDLELKNEAPTLVKHFSDHVVAAIAALPFNTKSPYKVLNVAAAVQTLADIMYLGRAVKHANAANLYSLLACSAYHIAMNPSGSDITNAMYWNDIAFRAGQRAKEHLQKSLQTELQGPNKAKYKDQLMALMSTLTYSIIAGNQRDARCYMIDAERLLRVRGLAKRQISRRARILHHMYTWARIVGESTYVLHEDKAASAPIIHMPRIPYAPQPEAGHNARLDDFLRIEQGEDHEEPDMAEQKDKEVGLHDIHLQDPRQHPDSMYLQIYGLPETWLSLLSQTTRLANIKDMLKPDSSMQRSLSKRTTRLEDMVCTFASNHNSLPAELTTTLPPTQYMIRALNSALVIFFYRRIRDVNAWILQSHIDDVINALRHFDLSLGQMNLHGPGTAWPAFIAGCEASPGTRRDVLLKWIETAFWKTGLHCYRAAKDMMKEVWARRDQVAASPVSTRSSSSRAGKSQQATTWIELSREKKEWVILC</sequence>
<dbReference type="CDD" id="cd00067">
    <property type="entry name" value="GAL4"/>
    <property type="match status" value="1"/>
</dbReference>
<dbReference type="EMBL" id="JAKLMC020000030">
    <property type="protein sequence ID" value="KAK5949947.1"/>
    <property type="molecule type" value="Genomic_DNA"/>
</dbReference>
<dbReference type="Pfam" id="PF00172">
    <property type="entry name" value="Zn_clus"/>
    <property type="match status" value="1"/>
</dbReference>
<dbReference type="GO" id="GO:0003677">
    <property type="term" value="F:DNA binding"/>
    <property type="evidence" value="ECO:0007669"/>
    <property type="project" value="UniProtKB-KW"/>
</dbReference>
<keyword evidence="4" id="KW-0804">Transcription</keyword>
<evidence type="ECO:0000256" key="1">
    <source>
        <dbReference type="ARBA" id="ARBA00004123"/>
    </source>
</evidence>
<evidence type="ECO:0000256" key="3">
    <source>
        <dbReference type="ARBA" id="ARBA00023125"/>
    </source>
</evidence>
<keyword evidence="8" id="KW-1185">Reference proteome</keyword>
<dbReference type="SMART" id="SM00066">
    <property type="entry name" value="GAL4"/>
    <property type="match status" value="1"/>
</dbReference>
<evidence type="ECO:0000256" key="4">
    <source>
        <dbReference type="ARBA" id="ARBA00023163"/>
    </source>
</evidence>
<dbReference type="Pfam" id="PF11951">
    <property type="entry name" value="Fungal_trans_2"/>
    <property type="match status" value="1"/>
</dbReference>
<dbReference type="InterPro" id="IPR036864">
    <property type="entry name" value="Zn2-C6_fun-type_DNA-bd_sf"/>
</dbReference>
<proteinExistence type="predicted"/>
<accession>A0AAN8EG38</accession>
<reference evidence="7 8" key="1">
    <citation type="submission" date="2022-12" db="EMBL/GenBank/DDBJ databases">
        <title>Genomic features and morphological characterization of a novel Knufia sp. strain isolated from spacecraft assembly facility.</title>
        <authorList>
            <person name="Teixeira M."/>
            <person name="Chander A.M."/>
            <person name="Stajich J.E."/>
            <person name="Venkateswaran K."/>
        </authorList>
    </citation>
    <scope>NUCLEOTIDE SEQUENCE [LARGE SCALE GENOMIC DNA]</scope>
    <source>
        <strain evidence="7 8">FJI-L2-BK-P2</strain>
    </source>
</reference>
<dbReference type="PANTHER" id="PTHR37534:SF46">
    <property type="entry name" value="ZN(II)2CYS6 TRANSCRIPTION FACTOR (EUROFUNG)"/>
    <property type="match status" value="1"/>
</dbReference>
<comment type="subcellular location">
    <subcellularLocation>
        <location evidence="1">Nucleus</location>
    </subcellularLocation>
</comment>
<keyword evidence="3" id="KW-0238">DNA-binding</keyword>